<keyword evidence="10" id="KW-1185">Reference proteome</keyword>
<dbReference type="AlphaFoldDB" id="X6M8X8"/>
<comment type="caution">
    <text evidence="9">The sequence shown here is derived from an EMBL/GenBank/DDBJ whole genome shotgun (WGS) entry which is preliminary data.</text>
</comment>
<dbReference type="EMBL" id="ASPP01023470">
    <property type="protein sequence ID" value="ETO10443.1"/>
    <property type="molecule type" value="Genomic_DNA"/>
</dbReference>
<evidence type="ECO:0000256" key="2">
    <source>
        <dbReference type="ARBA" id="ARBA00022448"/>
    </source>
</evidence>
<evidence type="ECO:0000313" key="10">
    <source>
        <dbReference type="Proteomes" id="UP000023152"/>
    </source>
</evidence>
<dbReference type="GO" id="GO:0005886">
    <property type="term" value="C:plasma membrane"/>
    <property type="evidence" value="ECO:0007669"/>
    <property type="project" value="UniProtKB-SubCell"/>
</dbReference>
<dbReference type="InterPro" id="IPR036770">
    <property type="entry name" value="Ankyrin_rpt-contain_sf"/>
</dbReference>
<dbReference type="SUPFAM" id="SSF48403">
    <property type="entry name" value="Ankyrin repeat"/>
    <property type="match status" value="1"/>
</dbReference>
<dbReference type="PANTHER" id="PTHR10582">
    <property type="entry name" value="TRANSIENT RECEPTOR POTENTIAL ION CHANNEL PROTEIN"/>
    <property type="match status" value="1"/>
</dbReference>
<keyword evidence="6" id="KW-0106">Calcium</keyword>
<accession>X6M8X8</accession>
<dbReference type="OMA" id="CAYPINE"/>
<dbReference type="SMART" id="SM00248">
    <property type="entry name" value="ANK"/>
    <property type="match status" value="3"/>
</dbReference>
<evidence type="ECO:0000256" key="6">
    <source>
        <dbReference type="ARBA" id="ARBA00022837"/>
    </source>
</evidence>
<organism evidence="9 10">
    <name type="scientific">Reticulomyxa filosa</name>
    <dbReference type="NCBI Taxonomy" id="46433"/>
    <lineage>
        <taxon>Eukaryota</taxon>
        <taxon>Sar</taxon>
        <taxon>Rhizaria</taxon>
        <taxon>Retaria</taxon>
        <taxon>Foraminifera</taxon>
        <taxon>Monothalamids</taxon>
        <taxon>Reticulomyxidae</taxon>
        <taxon>Reticulomyxa</taxon>
    </lineage>
</organism>
<evidence type="ECO:0000256" key="1">
    <source>
        <dbReference type="ARBA" id="ARBA00004651"/>
    </source>
</evidence>
<evidence type="ECO:0000256" key="4">
    <source>
        <dbReference type="ARBA" id="ARBA00022568"/>
    </source>
</evidence>
<dbReference type="InterPro" id="IPR002110">
    <property type="entry name" value="Ankyrin_rpt"/>
</dbReference>
<dbReference type="PANTHER" id="PTHR10582:SF2">
    <property type="entry name" value="INACTIVE"/>
    <property type="match status" value="1"/>
</dbReference>
<name>X6M8X8_RETFI</name>
<keyword evidence="9" id="KW-0675">Receptor</keyword>
<evidence type="ECO:0000256" key="7">
    <source>
        <dbReference type="ARBA" id="ARBA00023065"/>
    </source>
</evidence>
<keyword evidence="3" id="KW-1003">Cell membrane</keyword>
<evidence type="ECO:0000313" key="9">
    <source>
        <dbReference type="EMBL" id="ETO10443.1"/>
    </source>
</evidence>
<dbReference type="GO" id="GO:0005216">
    <property type="term" value="F:monoatomic ion channel activity"/>
    <property type="evidence" value="ECO:0007669"/>
    <property type="project" value="InterPro"/>
</dbReference>
<keyword evidence="2" id="KW-0813">Transport</keyword>
<keyword evidence="5" id="KW-0677">Repeat</keyword>
<gene>
    <name evidence="9" type="ORF">RFI_26937</name>
</gene>
<keyword evidence="4" id="KW-0109">Calcium transport</keyword>
<protein>
    <submittedName>
        <fullName evidence="9">Transient receptor potential cation channel subfamily V member 6</fullName>
    </submittedName>
</protein>
<comment type="subcellular location">
    <subcellularLocation>
        <location evidence="1">Cell membrane</location>
        <topology evidence="1">Multi-pass membrane protein</topology>
    </subcellularLocation>
</comment>
<proteinExistence type="predicted"/>
<keyword evidence="3" id="KW-0472">Membrane</keyword>
<evidence type="ECO:0000256" key="5">
    <source>
        <dbReference type="ARBA" id="ARBA00022737"/>
    </source>
</evidence>
<keyword evidence="8" id="KW-0407">Ion channel</keyword>
<dbReference type="Gene3D" id="1.25.40.20">
    <property type="entry name" value="Ankyrin repeat-containing domain"/>
    <property type="match status" value="1"/>
</dbReference>
<evidence type="ECO:0000256" key="3">
    <source>
        <dbReference type="ARBA" id="ARBA00022475"/>
    </source>
</evidence>
<sequence>MVEYLLQHGADPNIGRVTGKFFRSETGTVYYGEHCLAFAVCTRQRAMIELLFEYGAKVDCSDSSGNTLFHHAVRVNDGFIFDCILSLYQTQFPTFTIMSLSQLQNYQGFSSLQYAAHLGHEEIFNYMLEKMKIVGWQWGDISFCAYPINEIDTHGDNPHSVLETIITEQRSCFMFNEVIYEVLHEK</sequence>
<dbReference type="GO" id="GO:0098703">
    <property type="term" value="P:calcium ion import across plasma membrane"/>
    <property type="evidence" value="ECO:0007669"/>
    <property type="project" value="TreeGrafter"/>
</dbReference>
<dbReference type="Pfam" id="PF12796">
    <property type="entry name" value="Ank_2"/>
    <property type="match status" value="1"/>
</dbReference>
<dbReference type="InterPro" id="IPR024862">
    <property type="entry name" value="TRPV"/>
</dbReference>
<dbReference type="Proteomes" id="UP000023152">
    <property type="component" value="Unassembled WGS sequence"/>
</dbReference>
<evidence type="ECO:0000256" key="8">
    <source>
        <dbReference type="ARBA" id="ARBA00023303"/>
    </source>
</evidence>
<dbReference type="OrthoDB" id="533508at2759"/>
<keyword evidence="7" id="KW-0406">Ion transport</keyword>
<reference evidence="9 10" key="1">
    <citation type="journal article" date="2013" name="Curr. Biol.">
        <title>The Genome of the Foraminiferan Reticulomyxa filosa.</title>
        <authorList>
            <person name="Glockner G."/>
            <person name="Hulsmann N."/>
            <person name="Schleicher M."/>
            <person name="Noegel A.A."/>
            <person name="Eichinger L."/>
            <person name="Gallinger C."/>
            <person name="Pawlowski J."/>
            <person name="Sierra R."/>
            <person name="Euteneuer U."/>
            <person name="Pillet L."/>
            <person name="Moustafa A."/>
            <person name="Platzer M."/>
            <person name="Groth M."/>
            <person name="Szafranski K."/>
            <person name="Schliwa M."/>
        </authorList>
    </citation>
    <scope>NUCLEOTIDE SEQUENCE [LARGE SCALE GENOMIC DNA]</scope>
</reference>